<accession>A0A176S333</accession>
<comment type="caution">
    <text evidence="1">The sequence shown here is derived from an EMBL/GenBank/DDBJ whole genome shotgun (WGS) entry which is preliminary data.</text>
</comment>
<feature type="non-terminal residue" evidence="1">
    <location>
        <position position="1"/>
    </location>
</feature>
<proteinExistence type="predicted"/>
<dbReference type="AlphaFoldDB" id="A0A176S333"/>
<evidence type="ECO:0000313" key="2">
    <source>
        <dbReference type="Proteomes" id="UP000076962"/>
    </source>
</evidence>
<dbReference type="EMBL" id="LUTY01000900">
    <property type="protein sequence ID" value="OAD22512.1"/>
    <property type="molecule type" value="Genomic_DNA"/>
</dbReference>
<gene>
    <name evidence="1" type="ORF">THIOM_001681</name>
</gene>
<dbReference type="Proteomes" id="UP000076962">
    <property type="component" value="Unassembled WGS sequence"/>
</dbReference>
<organism evidence="1 2">
    <name type="scientific">Candidatus Thiomargarita nelsonii</name>
    <dbReference type="NCBI Taxonomy" id="1003181"/>
    <lineage>
        <taxon>Bacteria</taxon>
        <taxon>Pseudomonadati</taxon>
        <taxon>Pseudomonadota</taxon>
        <taxon>Gammaproteobacteria</taxon>
        <taxon>Thiotrichales</taxon>
        <taxon>Thiotrichaceae</taxon>
        <taxon>Thiomargarita</taxon>
    </lineage>
</organism>
<name>A0A176S333_9GAMM</name>
<sequence length="35" mass="3934">VLTEIEENTGIAVMSLPMLESYHIDLGFDLNLNNQ</sequence>
<reference evidence="1 2" key="1">
    <citation type="submission" date="2016-05" db="EMBL/GenBank/DDBJ databases">
        <title>Single-cell genome of chain-forming Candidatus Thiomargarita nelsonii and comparison to other large sulfur-oxidizing bacteria.</title>
        <authorList>
            <person name="Winkel M."/>
            <person name="Salman V."/>
            <person name="Woyke T."/>
            <person name="Schulz-Vogt H."/>
            <person name="Richter M."/>
            <person name="Flood B."/>
            <person name="Bailey J."/>
            <person name="Amann R."/>
            <person name="Mussmann M."/>
        </authorList>
    </citation>
    <scope>NUCLEOTIDE SEQUENCE [LARGE SCALE GENOMIC DNA]</scope>
    <source>
        <strain evidence="1 2">THI036</strain>
    </source>
</reference>
<keyword evidence="2" id="KW-1185">Reference proteome</keyword>
<protein>
    <submittedName>
        <fullName evidence="1">Uncharacterized protein</fullName>
    </submittedName>
</protein>
<evidence type="ECO:0000313" key="1">
    <source>
        <dbReference type="EMBL" id="OAD22512.1"/>
    </source>
</evidence>